<keyword evidence="9" id="KW-0902">Two-component regulatory system</keyword>
<evidence type="ECO:0000256" key="1">
    <source>
        <dbReference type="ARBA" id="ARBA00000085"/>
    </source>
</evidence>
<dbReference type="PANTHER" id="PTHR45436">
    <property type="entry name" value="SENSOR HISTIDINE KINASE YKOH"/>
    <property type="match status" value="1"/>
</dbReference>
<keyword evidence="8 10" id="KW-1133">Transmembrane helix</keyword>
<dbReference type="Gene3D" id="6.10.340.10">
    <property type="match status" value="1"/>
</dbReference>
<dbReference type="InterPro" id="IPR005467">
    <property type="entry name" value="His_kinase_dom"/>
</dbReference>
<dbReference type="SUPFAM" id="SSF158472">
    <property type="entry name" value="HAMP domain-like"/>
    <property type="match status" value="1"/>
</dbReference>
<evidence type="ECO:0000256" key="6">
    <source>
        <dbReference type="ARBA" id="ARBA00022692"/>
    </source>
</evidence>
<feature type="transmembrane region" description="Helical" evidence="10">
    <location>
        <begin position="140"/>
        <end position="163"/>
    </location>
</feature>
<keyword evidence="7 13" id="KW-0418">Kinase</keyword>
<dbReference type="Gene3D" id="1.10.287.130">
    <property type="match status" value="1"/>
</dbReference>
<comment type="caution">
    <text evidence="13">The sequence shown here is derived from an EMBL/GenBank/DDBJ whole genome shotgun (WGS) entry which is preliminary data.</text>
</comment>
<dbReference type="PROSITE" id="PS50109">
    <property type="entry name" value="HIS_KIN"/>
    <property type="match status" value="1"/>
</dbReference>
<dbReference type="Pfam" id="PF00512">
    <property type="entry name" value="HisKA"/>
    <property type="match status" value="1"/>
</dbReference>
<evidence type="ECO:0000256" key="5">
    <source>
        <dbReference type="ARBA" id="ARBA00022679"/>
    </source>
</evidence>
<evidence type="ECO:0000259" key="11">
    <source>
        <dbReference type="PROSITE" id="PS50109"/>
    </source>
</evidence>
<comment type="subcellular location">
    <subcellularLocation>
        <location evidence="2">Membrane</location>
    </subcellularLocation>
</comment>
<evidence type="ECO:0000259" key="12">
    <source>
        <dbReference type="PROSITE" id="PS50885"/>
    </source>
</evidence>
<dbReference type="InterPro" id="IPR003661">
    <property type="entry name" value="HisK_dim/P_dom"/>
</dbReference>
<dbReference type="SMART" id="SM00304">
    <property type="entry name" value="HAMP"/>
    <property type="match status" value="1"/>
</dbReference>
<evidence type="ECO:0000256" key="8">
    <source>
        <dbReference type="ARBA" id="ARBA00022989"/>
    </source>
</evidence>
<dbReference type="RefSeq" id="WP_230509047.1">
    <property type="nucleotide sequence ID" value="NZ_JAJITD010000004.1"/>
</dbReference>
<comment type="catalytic activity">
    <reaction evidence="1">
        <text>ATP + protein L-histidine = ADP + protein N-phospho-L-histidine.</text>
        <dbReference type="EC" id="2.7.13.3"/>
    </reaction>
</comment>
<evidence type="ECO:0000256" key="2">
    <source>
        <dbReference type="ARBA" id="ARBA00004370"/>
    </source>
</evidence>
<dbReference type="PANTHER" id="PTHR45436:SF8">
    <property type="entry name" value="HISTIDINE KINASE"/>
    <property type="match status" value="1"/>
</dbReference>
<keyword evidence="6 10" id="KW-0812">Transmembrane</keyword>
<gene>
    <name evidence="13" type="ORF">LJ656_09580</name>
</gene>
<dbReference type="GO" id="GO:0016301">
    <property type="term" value="F:kinase activity"/>
    <property type="evidence" value="ECO:0007669"/>
    <property type="project" value="UniProtKB-KW"/>
</dbReference>
<keyword evidence="10" id="KW-0472">Membrane</keyword>
<dbReference type="Pfam" id="PF02518">
    <property type="entry name" value="HATPase_c"/>
    <property type="match status" value="1"/>
</dbReference>
<evidence type="ECO:0000256" key="7">
    <source>
        <dbReference type="ARBA" id="ARBA00022777"/>
    </source>
</evidence>
<dbReference type="SMART" id="SM00387">
    <property type="entry name" value="HATPase_c"/>
    <property type="match status" value="1"/>
</dbReference>
<dbReference type="Proteomes" id="UP001431019">
    <property type="component" value="Unassembled WGS sequence"/>
</dbReference>
<dbReference type="SUPFAM" id="SSF55874">
    <property type="entry name" value="ATPase domain of HSP90 chaperone/DNA topoisomerase II/histidine kinase"/>
    <property type="match status" value="1"/>
</dbReference>
<feature type="domain" description="HAMP" evidence="12">
    <location>
        <begin position="161"/>
        <end position="214"/>
    </location>
</feature>
<evidence type="ECO:0000256" key="4">
    <source>
        <dbReference type="ARBA" id="ARBA00022553"/>
    </source>
</evidence>
<proteinExistence type="predicted"/>
<feature type="domain" description="Histidine kinase" evidence="11">
    <location>
        <begin position="222"/>
        <end position="435"/>
    </location>
</feature>
<accession>A0ABS8JSK0</accession>
<evidence type="ECO:0000256" key="3">
    <source>
        <dbReference type="ARBA" id="ARBA00012438"/>
    </source>
</evidence>
<dbReference type="Pfam" id="PF00672">
    <property type="entry name" value="HAMP"/>
    <property type="match status" value="1"/>
</dbReference>
<dbReference type="InterPro" id="IPR036890">
    <property type="entry name" value="HATPase_C_sf"/>
</dbReference>
<dbReference type="InterPro" id="IPR003660">
    <property type="entry name" value="HAMP_dom"/>
</dbReference>
<dbReference type="CDD" id="cd00075">
    <property type="entry name" value="HATPase"/>
    <property type="match status" value="1"/>
</dbReference>
<evidence type="ECO:0000256" key="9">
    <source>
        <dbReference type="ARBA" id="ARBA00023012"/>
    </source>
</evidence>
<reference evidence="13 14" key="1">
    <citation type="submission" date="2021-11" db="EMBL/GenBank/DDBJ databases">
        <authorList>
            <person name="Oh E.-T."/>
            <person name="Kim S.-B."/>
        </authorList>
    </citation>
    <scope>NUCLEOTIDE SEQUENCE [LARGE SCALE GENOMIC DNA]</scope>
    <source>
        <strain evidence="13 14">MMS20-SJTR3</strain>
    </source>
</reference>
<dbReference type="InterPro" id="IPR036097">
    <property type="entry name" value="HisK_dim/P_sf"/>
</dbReference>
<dbReference type="Gene3D" id="3.30.565.10">
    <property type="entry name" value="Histidine kinase-like ATPase, C-terminal domain"/>
    <property type="match status" value="1"/>
</dbReference>
<evidence type="ECO:0000313" key="14">
    <source>
        <dbReference type="Proteomes" id="UP001431019"/>
    </source>
</evidence>
<protein>
    <recommendedName>
        <fullName evidence="3">histidine kinase</fullName>
        <ecNumber evidence="3">2.7.13.3</ecNumber>
    </recommendedName>
</protein>
<dbReference type="InterPro" id="IPR003594">
    <property type="entry name" value="HATPase_dom"/>
</dbReference>
<dbReference type="InterPro" id="IPR050428">
    <property type="entry name" value="TCS_sensor_his_kinase"/>
</dbReference>
<dbReference type="PROSITE" id="PS50885">
    <property type="entry name" value="HAMP"/>
    <property type="match status" value="1"/>
</dbReference>
<keyword evidence="14" id="KW-1185">Reference proteome</keyword>
<dbReference type="EC" id="2.7.13.3" evidence="3"/>
<dbReference type="CDD" id="cd06225">
    <property type="entry name" value="HAMP"/>
    <property type="match status" value="1"/>
</dbReference>
<evidence type="ECO:0000313" key="13">
    <source>
        <dbReference type="EMBL" id="MCC8392838.1"/>
    </source>
</evidence>
<dbReference type="SUPFAM" id="SSF47384">
    <property type="entry name" value="Homodimeric domain of signal transducing histidine kinase"/>
    <property type="match status" value="1"/>
</dbReference>
<dbReference type="SMART" id="SM00388">
    <property type="entry name" value="HisKA"/>
    <property type="match status" value="1"/>
</dbReference>
<keyword evidence="5" id="KW-0808">Transferase</keyword>
<name>A0ABS8JSK0_9BURK</name>
<organism evidence="13 14">
    <name type="scientific">Paraburkholderia sejongensis</name>
    <dbReference type="NCBI Taxonomy" id="2886946"/>
    <lineage>
        <taxon>Bacteria</taxon>
        <taxon>Pseudomonadati</taxon>
        <taxon>Pseudomonadota</taxon>
        <taxon>Betaproteobacteria</taxon>
        <taxon>Burkholderiales</taxon>
        <taxon>Burkholderiaceae</taxon>
        <taxon>Paraburkholderia</taxon>
    </lineage>
</organism>
<dbReference type="EMBL" id="JAJITD010000004">
    <property type="protein sequence ID" value="MCC8392838.1"/>
    <property type="molecule type" value="Genomic_DNA"/>
</dbReference>
<dbReference type="CDD" id="cd00082">
    <property type="entry name" value="HisKA"/>
    <property type="match status" value="1"/>
</dbReference>
<keyword evidence="4" id="KW-0597">Phosphoprotein</keyword>
<sequence length="435" mass="47925">MLLSAALLLGCVTYGVTHEALEQQLDHRVDVETTTLIHRYQDGGAAAVTRAIDQRENEDWHRAAGMWYGLFDAAGRRIAGSLDVVSLEIGRQEHLQVRGSNEIARTDLQALTTRLSDQLTLVVAAERTPIAMIDRTLGRMVAGVLGAMTLVGIAGAWMIGLVIRRRLERINDTAEAIINGDFSSRVANASNASEFDRLALTINRMLDRNAELMENLQQVSSDLAHDLRTPMARMQQRLESALLEASDIADYRSAIESAAENGRDALELFSALLRISEIETQQVRSAFRMVDLSALVERVVDAFRPDIEMAQHELRLEIESGIHILADRHLLSQLLANLIENGIRHTPAGTELTVSLIQYRGRPRLLMSDNGPGIAPDDRAKVLRRFVRLEQSRSTPGYGLGLALVAAIARAHHATLVLEDNCPGLLVSLTFEVGN</sequence>
<evidence type="ECO:0000256" key="10">
    <source>
        <dbReference type="SAM" id="Phobius"/>
    </source>
</evidence>